<dbReference type="Proteomes" id="UP001469553">
    <property type="component" value="Unassembled WGS sequence"/>
</dbReference>
<comment type="caution">
    <text evidence="2">The sequence shown here is derived from an EMBL/GenBank/DDBJ whole genome shotgun (WGS) entry which is preliminary data.</text>
</comment>
<gene>
    <name evidence="2" type="ORF">AMECASPLE_006952</name>
</gene>
<feature type="compositionally biased region" description="Basic residues" evidence="1">
    <location>
        <begin position="10"/>
        <end position="21"/>
    </location>
</feature>
<evidence type="ECO:0000313" key="2">
    <source>
        <dbReference type="EMBL" id="MEQ2310252.1"/>
    </source>
</evidence>
<keyword evidence="3" id="KW-1185">Reference proteome</keyword>
<protein>
    <submittedName>
        <fullName evidence="2">Uncharacterized protein</fullName>
    </submittedName>
</protein>
<organism evidence="2 3">
    <name type="scientific">Ameca splendens</name>
    <dbReference type="NCBI Taxonomy" id="208324"/>
    <lineage>
        <taxon>Eukaryota</taxon>
        <taxon>Metazoa</taxon>
        <taxon>Chordata</taxon>
        <taxon>Craniata</taxon>
        <taxon>Vertebrata</taxon>
        <taxon>Euteleostomi</taxon>
        <taxon>Actinopterygii</taxon>
        <taxon>Neopterygii</taxon>
        <taxon>Teleostei</taxon>
        <taxon>Neoteleostei</taxon>
        <taxon>Acanthomorphata</taxon>
        <taxon>Ovalentaria</taxon>
        <taxon>Atherinomorphae</taxon>
        <taxon>Cyprinodontiformes</taxon>
        <taxon>Goodeidae</taxon>
        <taxon>Ameca</taxon>
    </lineage>
</organism>
<proteinExistence type="predicted"/>
<name>A0ABV0ZWY6_9TELE</name>
<reference evidence="2 3" key="1">
    <citation type="submission" date="2021-06" db="EMBL/GenBank/DDBJ databases">
        <authorList>
            <person name="Palmer J.M."/>
        </authorList>
    </citation>
    <scope>NUCLEOTIDE SEQUENCE [LARGE SCALE GENOMIC DNA]</scope>
    <source>
        <strain evidence="2 3">AS_MEX2019</strain>
        <tissue evidence="2">Muscle</tissue>
    </source>
</reference>
<accession>A0ABV0ZWY6</accession>
<feature type="region of interest" description="Disordered" evidence="1">
    <location>
        <begin position="1"/>
        <end position="25"/>
    </location>
</feature>
<dbReference type="EMBL" id="JAHRIP010075581">
    <property type="protein sequence ID" value="MEQ2310252.1"/>
    <property type="molecule type" value="Genomic_DNA"/>
</dbReference>
<sequence>MNRFPVPAKKNPKKTKNKQKHPYSIMLPPPDHCAGEFRVMRIVPFFQQCGDVITVALQQESPGFESQPGRLVCMAFECSLHASVGVNWFLFRSMYKAELRVLLLPPIVHKHDC</sequence>
<evidence type="ECO:0000313" key="3">
    <source>
        <dbReference type="Proteomes" id="UP001469553"/>
    </source>
</evidence>
<evidence type="ECO:0000256" key="1">
    <source>
        <dbReference type="SAM" id="MobiDB-lite"/>
    </source>
</evidence>